<protein>
    <submittedName>
        <fullName evidence="1">Uncharacterized protein</fullName>
    </submittedName>
</protein>
<dbReference type="AlphaFoldDB" id="A0A6C0AEX2"/>
<proteinExistence type="predicted"/>
<accession>A0A6C0AEX2</accession>
<organism evidence="1">
    <name type="scientific">viral metagenome</name>
    <dbReference type="NCBI Taxonomy" id="1070528"/>
    <lineage>
        <taxon>unclassified sequences</taxon>
        <taxon>metagenomes</taxon>
        <taxon>organismal metagenomes</taxon>
    </lineage>
</organism>
<evidence type="ECO:0000313" key="1">
    <source>
        <dbReference type="EMBL" id="QHS78236.1"/>
    </source>
</evidence>
<name>A0A6C0AEX2_9ZZZZ</name>
<sequence length="37" mass="4726">MYILYKNLSKNFLNYLKDFYRKLENIYNSKMNYFTKC</sequence>
<reference evidence="1" key="1">
    <citation type="journal article" date="2020" name="Nature">
        <title>Giant virus diversity and host interactions through global metagenomics.</title>
        <authorList>
            <person name="Schulz F."/>
            <person name="Roux S."/>
            <person name="Paez-Espino D."/>
            <person name="Jungbluth S."/>
            <person name="Walsh D.A."/>
            <person name="Denef V.J."/>
            <person name="McMahon K.D."/>
            <person name="Konstantinidis K.T."/>
            <person name="Eloe-Fadrosh E.A."/>
            <person name="Kyrpides N.C."/>
            <person name="Woyke T."/>
        </authorList>
    </citation>
    <scope>NUCLEOTIDE SEQUENCE</scope>
    <source>
        <strain evidence="1">GVMAG-S-1021933-23</strain>
    </source>
</reference>
<dbReference type="EMBL" id="MN740595">
    <property type="protein sequence ID" value="QHS78236.1"/>
    <property type="molecule type" value="Genomic_DNA"/>
</dbReference>